<proteinExistence type="predicted"/>
<evidence type="ECO:0000313" key="2">
    <source>
        <dbReference type="Proteomes" id="UP001499942"/>
    </source>
</evidence>
<comment type="caution">
    <text evidence="1">The sequence shown here is derived from an EMBL/GenBank/DDBJ whole genome shotgun (WGS) entry which is preliminary data.</text>
</comment>
<protein>
    <submittedName>
        <fullName evidence="1">Uncharacterized protein</fullName>
    </submittedName>
</protein>
<gene>
    <name evidence="1" type="ORF">GCM10010393_12090</name>
</gene>
<evidence type="ECO:0000313" key="1">
    <source>
        <dbReference type="EMBL" id="GAA2482956.1"/>
    </source>
</evidence>
<sequence>MTSSSERTTSRAWDSSFRAVTVRVNVMLTDMAEAYEAARSATVAVGHPGRSLHSGDGLPSAYLVSYVATGCVR</sequence>
<dbReference type="Proteomes" id="UP001499942">
    <property type="component" value="Unassembled WGS sequence"/>
</dbReference>
<accession>A0ABN3LIC4</accession>
<organism evidence="1 2">
    <name type="scientific">Streptomyces gobitricini</name>
    <dbReference type="NCBI Taxonomy" id="68211"/>
    <lineage>
        <taxon>Bacteria</taxon>
        <taxon>Bacillati</taxon>
        <taxon>Actinomycetota</taxon>
        <taxon>Actinomycetes</taxon>
        <taxon>Kitasatosporales</taxon>
        <taxon>Streptomycetaceae</taxon>
        <taxon>Streptomyces</taxon>
    </lineage>
</organism>
<keyword evidence="2" id="KW-1185">Reference proteome</keyword>
<dbReference type="EMBL" id="BAAASR010000006">
    <property type="protein sequence ID" value="GAA2482956.1"/>
    <property type="molecule type" value="Genomic_DNA"/>
</dbReference>
<name>A0ABN3LIC4_9ACTN</name>
<reference evidence="1 2" key="1">
    <citation type="journal article" date="2019" name="Int. J. Syst. Evol. Microbiol.">
        <title>The Global Catalogue of Microorganisms (GCM) 10K type strain sequencing project: providing services to taxonomists for standard genome sequencing and annotation.</title>
        <authorList>
            <consortium name="The Broad Institute Genomics Platform"/>
            <consortium name="The Broad Institute Genome Sequencing Center for Infectious Disease"/>
            <person name="Wu L."/>
            <person name="Ma J."/>
        </authorList>
    </citation>
    <scope>NUCLEOTIDE SEQUENCE [LARGE SCALE GENOMIC DNA]</scope>
    <source>
        <strain evidence="1 2">JCM 5062</strain>
    </source>
</reference>